<dbReference type="EMBL" id="JAKIKS010000016">
    <property type="protein sequence ID" value="MCL1124044.1"/>
    <property type="molecule type" value="Genomic_DNA"/>
</dbReference>
<keyword evidence="3" id="KW-1185">Reference proteome</keyword>
<dbReference type="RefSeq" id="WP_248939323.1">
    <property type="nucleotide sequence ID" value="NZ_JAKIKS010000016.1"/>
</dbReference>
<evidence type="ECO:0000256" key="1">
    <source>
        <dbReference type="SAM" id="SignalP"/>
    </source>
</evidence>
<feature type="chain" id="PRO_5047450212" evidence="1">
    <location>
        <begin position="28"/>
        <end position="210"/>
    </location>
</feature>
<organism evidence="2 3">
    <name type="scientific">Shewanella surugensis</name>
    <dbReference type="NCBI Taxonomy" id="212020"/>
    <lineage>
        <taxon>Bacteria</taxon>
        <taxon>Pseudomonadati</taxon>
        <taxon>Pseudomonadota</taxon>
        <taxon>Gammaproteobacteria</taxon>
        <taxon>Alteromonadales</taxon>
        <taxon>Shewanellaceae</taxon>
        <taxon>Shewanella</taxon>
    </lineage>
</organism>
<reference evidence="2 3" key="1">
    <citation type="submission" date="2022-01" db="EMBL/GenBank/DDBJ databases">
        <title>Whole genome-based taxonomy of the Shewanellaceae.</title>
        <authorList>
            <person name="Martin-Rodriguez A.J."/>
        </authorList>
    </citation>
    <scope>NUCLEOTIDE SEQUENCE [LARGE SCALE GENOMIC DNA]</scope>
    <source>
        <strain evidence="2 3">DSM 17177</strain>
    </source>
</reference>
<name>A0ABT0L917_9GAMM</name>
<feature type="signal peptide" evidence="1">
    <location>
        <begin position="1"/>
        <end position="27"/>
    </location>
</feature>
<comment type="caution">
    <text evidence="2">The sequence shown here is derived from an EMBL/GenBank/DDBJ whole genome shotgun (WGS) entry which is preliminary data.</text>
</comment>
<gene>
    <name evidence="2" type="ORF">L2764_06025</name>
</gene>
<evidence type="ECO:0000313" key="3">
    <source>
        <dbReference type="Proteomes" id="UP001203423"/>
    </source>
</evidence>
<accession>A0ABT0L917</accession>
<keyword evidence="1" id="KW-0732">Signal</keyword>
<dbReference type="Pfam" id="PF11355">
    <property type="entry name" value="DUF3157"/>
    <property type="match status" value="1"/>
</dbReference>
<evidence type="ECO:0000313" key="2">
    <source>
        <dbReference type="EMBL" id="MCL1124044.1"/>
    </source>
</evidence>
<protein>
    <submittedName>
        <fullName evidence="2">DUF3157 family protein</fullName>
    </submittedName>
</protein>
<dbReference type="InterPro" id="IPR021501">
    <property type="entry name" value="DUF3157"/>
</dbReference>
<dbReference type="Proteomes" id="UP001203423">
    <property type="component" value="Unassembled WGS sequence"/>
</dbReference>
<proteinExistence type="predicted"/>
<sequence>MHKLQQKYLALFLTLLAGTLPLKVAFADQLAEVVLDNGTTVVLHDDFTWEYVILETPTATTDKMPSITTNTPQTNIIPLNPTPMLNVPPKLNQQVMTQSELLKSTAKDGVKVSILNTQWNDDQLGFQFELTSNSNKHYVLVKLETKFYNDDGTLIKSDNVNVWQATFRLPETYLRKNETRKSRVFWINGIDKAQWHKQLMSFKITELESR</sequence>